<sequence>MSAYPLPPTTPSSSKESKTACHHKPGSSCSLLWESCEPSAETAARVLMSAQVPHGPSSSIYVHHSHDKQPSPQRHGLLCTESTTHTINSPQSQYGDLSCTEDPASHYKQPPSQCSDLSCMEDKLS</sequence>
<protein>
    <submittedName>
        <fullName evidence="2">Uncharacterized protein</fullName>
    </submittedName>
</protein>
<feature type="compositionally biased region" description="Pro residues" evidence="1">
    <location>
        <begin position="1"/>
        <end position="10"/>
    </location>
</feature>
<feature type="region of interest" description="Disordered" evidence="1">
    <location>
        <begin position="54"/>
        <end position="125"/>
    </location>
</feature>
<gene>
    <name evidence="2" type="ORF">ABG768_024976</name>
</gene>
<dbReference type="EMBL" id="JAWDJR010000007">
    <property type="protein sequence ID" value="KAK9971620.1"/>
    <property type="molecule type" value="Genomic_DNA"/>
</dbReference>
<dbReference type="Proteomes" id="UP001479290">
    <property type="component" value="Unassembled WGS sequence"/>
</dbReference>
<evidence type="ECO:0000313" key="3">
    <source>
        <dbReference type="Proteomes" id="UP001479290"/>
    </source>
</evidence>
<keyword evidence="3" id="KW-1185">Reference proteome</keyword>
<organism evidence="2 3">
    <name type="scientific">Culter alburnus</name>
    <name type="common">Topmouth culter</name>
    <dbReference type="NCBI Taxonomy" id="194366"/>
    <lineage>
        <taxon>Eukaryota</taxon>
        <taxon>Metazoa</taxon>
        <taxon>Chordata</taxon>
        <taxon>Craniata</taxon>
        <taxon>Vertebrata</taxon>
        <taxon>Euteleostomi</taxon>
        <taxon>Actinopterygii</taxon>
        <taxon>Neopterygii</taxon>
        <taxon>Teleostei</taxon>
        <taxon>Ostariophysi</taxon>
        <taxon>Cypriniformes</taxon>
        <taxon>Xenocyprididae</taxon>
        <taxon>Xenocypridinae</taxon>
        <taxon>Culter</taxon>
    </lineage>
</organism>
<name>A0AAW2AGA3_CULAL</name>
<evidence type="ECO:0000256" key="1">
    <source>
        <dbReference type="SAM" id="MobiDB-lite"/>
    </source>
</evidence>
<feature type="region of interest" description="Disordered" evidence="1">
    <location>
        <begin position="1"/>
        <end position="26"/>
    </location>
</feature>
<feature type="compositionally biased region" description="Polar residues" evidence="1">
    <location>
        <begin position="80"/>
        <end position="95"/>
    </location>
</feature>
<reference evidence="2 3" key="1">
    <citation type="submission" date="2024-05" db="EMBL/GenBank/DDBJ databases">
        <title>A high-quality chromosomal-level genome assembly of Topmouth culter (Culter alburnus).</title>
        <authorList>
            <person name="Zhao H."/>
        </authorList>
    </citation>
    <scope>NUCLEOTIDE SEQUENCE [LARGE SCALE GENOMIC DNA]</scope>
    <source>
        <strain evidence="2">CATC2023</strain>
        <tissue evidence="2">Muscle</tissue>
    </source>
</reference>
<comment type="caution">
    <text evidence="2">The sequence shown here is derived from an EMBL/GenBank/DDBJ whole genome shotgun (WGS) entry which is preliminary data.</text>
</comment>
<proteinExistence type="predicted"/>
<dbReference type="AlphaFoldDB" id="A0AAW2AGA3"/>
<accession>A0AAW2AGA3</accession>
<evidence type="ECO:0000313" key="2">
    <source>
        <dbReference type="EMBL" id="KAK9971620.1"/>
    </source>
</evidence>